<proteinExistence type="predicted"/>
<gene>
    <name evidence="2" type="ORF">WJX64_06875</name>
</gene>
<comment type="caution">
    <text evidence="2">The sequence shown here is derived from an EMBL/GenBank/DDBJ whole genome shotgun (WGS) entry which is preliminary data.</text>
</comment>
<dbReference type="Proteomes" id="UP001425155">
    <property type="component" value="Unassembled WGS sequence"/>
</dbReference>
<keyword evidence="1" id="KW-0472">Membrane</keyword>
<dbReference type="EMBL" id="JBCLVG010000001">
    <property type="protein sequence ID" value="MEN1946260.1"/>
    <property type="molecule type" value="Genomic_DNA"/>
</dbReference>
<reference evidence="2 3" key="1">
    <citation type="submission" date="2024-03" db="EMBL/GenBank/DDBJ databases">
        <title>YIM 134122 draft genome.</title>
        <authorList>
            <person name="Zuo S."/>
            <person name="Xiong L."/>
        </authorList>
    </citation>
    <scope>NUCLEOTIDE SEQUENCE [LARGE SCALE GENOMIC DNA]</scope>
    <source>
        <strain evidence="2 3">YIM 134122</strain>
    </source>
</reference>
<accession>A0ABU9W2N6</accession>
<evidence type="ECO:0000256" key="1">
    <source>
        <dbReference type="SAM" id="Phobius"/>
    </source>
</evidence>
<evidence type="ECO:0008006" key="4">
    <source>
        <dbReference type="Google" id="ProtNLM"/>
    </source>
</evidence>
<feature type="transmembrane region" description="Helical" evidence="1">
    <location>
        <begin position="6"/>
        <end position="32"/>
    </location>
</feature>
<name>A0ABU9W2N6_9MICO</name>
<keyword evidence="1" id="KW-0812">Transmembrane</keyword>
<evidence type="ECO:0000313" key="3">
    <source>
        <dbReference type="Proteomes" id="UP001425155"/>
    </source>
</evidence>
<protein>
    <recommendedName>
        <fullName evidence="4">Leucyl-tRNA synthetase</fullName>
    </recommendedName>
</protein>
<keyword evidence="3" id="KW-1185">Reference proteome</keyword>
<sequence length="133" mass="14409">MSNSDVLAITVEVFSWIGLGIGIPLFVSALIWRSGSWSWRRVDVEIVGPVGGDGPLAARWFADDRLHERALAPTEGASIPDLDAATGYADNRGRLRFNRHNAASQAMWTLSLIFLTLGVVAFVVSVLLPFLTG</sequence>
<evidence type="ECO:0000313" key="2">
    <source>
        <dbReference type="EMBL" id="MEN1946260.1"/>
    </source>
</evidence>
<feature type="transmembrane region" description="Helical" evidence="1">
    <location>
        <begin position="106"/>
        <end position="131"/>
    </location>
</feature>
<keyword evidence="1" id="KW-1133">Transmembrane helix</keyword>
<organism evidence="2 3">
    <name type="scientific">Leifsonia stereocauli</name>
    <dbReference type="NCBI Taxonomy" id="3134136"/>
    <lineage>
        <taxon>Bacteria</taxon>
        <taxon>Bacillati</taxon>
        <taxon>Actinomycetota</taxon>
        <taxon>Actinomycetes</taxon>
        <taxon>Micrococcales</taxon>
        <taxon>Microbacteriaceae</taxon>
        <taxon>Leifsonia</taxon>
    </lineage>
</organism>
<dbReference type="RefSeq" id="WP_342112719.1">
    <property type="nucleotide sequence ID" value="NZ_JBCAUN010000001.1"/>
</dbReference>